<feature type="domain" description="Helicase C-terminal" evidence="13">
    <location>
        <begin position="655"/>
        <end position="826"/>
    </location>
</feature>
<dbReference type="SMART" id="SM00847">
    <property type="entry name" value="HA2"/>
    <property type="match status" value="1"/>
</dbReference>
<comment type="caution">
    <text evidence="14">The sequence shown here is derived from an EMBL/GenBank/DDBJ whole genome shotgun (WGS) entry which is preliminary data.</text>
</comment>
<dbReference type="CDD" id="cd19854">
    <property type="entry name" value="DSRM_DHX9_rpt1"/>
    <property type="match status" value="1"/>
</dbReference>
<dbReference type="GeneID" id="36341776"/>
<dbReference type="GO" id="GO:0003724">
    <property type="term" value="F:RNA helicase activity"/>
    <property type="evidence" value="ECO:0007669"/>
    <property type="project" value="UniProtKB-EC"/>
</dbReference>
<dbReference type="PROSITE" id="PS51192">
    <property type="entry name" value="HELICASE_ATP_BIND_1"/>
    <property type="match status" value="1"/>
</dbReference>
<dbReference type="SMART" id="SM00490">
    <property type="entry name" value="HELICc"/>
    <property type="match status" value="1"/>
</dbReference>
<dbReference type="CDD" id="cd18791">
    <property type="entry name" value="SF2_C_RHA"/>
    <property type="match status" value="1"/>
</dbReference>
<keyword evidence="5" id="KW-0547">Nucleotide-binding</keyword>
<proteinExistence type="inferred from homology"/>
<dbReference type="Pfam" id="PF00271">
    <property type="entry name" value="Helicase_C"/>
    <property type="match status" value="1"/>
</dbReference>
<dbReference type="GO" id="GO:0045944">
    <property type="term" value="P:positive regulation of transcription by RNA polymerase II"/>
    <property type="evidence" value="ECO:0007669"/>
    <property type="project" value="TreeGrafter"/>
</dbReference>
<dbReference type="GO" id="GO:0005730">
    <property type="term" value="C:nucleolus"/>
    <property type="evidence" value="ECO:0007669"/>
    <property type="project" value="TreeGrafter"/>
</dbReference>
<evidence type="ECO:0000256" key="5">
    <source>
        <dbReference type="ARBA" id="ARBA00022741"/>
    </source>
</evidence>
<evidence type="ECO:0000256" key="2">
    <source>
        <dbReference type="ARBA" id="ARBA00008792"/>
    </source>
</evidence>
<dbReference type="SMART" id="SM00358">
    <property type="entry name" value="DSRM"/>
    <property type="match status" value="2"/>
</dbReference>
<dbReference type="InterPro" id="IPR011545">
    <property type="entry name" value="DEAD/DEAH_box_helicase_dom"/>
</dbReference>
<keyword evidence="4" id="KW-0677">Repeat</keyword>
<dbReference type="Gene3D" id="3.40.50.300">
    <property type="entry name" value="P-loop containing nucleotide triphosphate hydrolases"/>
    <property type="match status" value="2"/>
</dbReference>
<dbReference type="InterPro" id="IPR011709">
    <property type="entry name" value="DEAD-box_helicase_OB_fold"/>
</dbReference>
<dbReference type="SMART" id="SM01175">
    <property type="entry name" value="DUF4206"/>
    <property type="match status" value="1"/>
</dbReference>
<dbReference type="InterPro" id="IPR044445">
    <property type="entry name" value="DHX9_DSRM_1"/>
</dbReference>
<dbReference type="GO" id="GO:1990904">
    <property type="term" value="C:ribonucleoprotein complex"/>
    <property type="evidence" value="ECO:0007669"/>
    <property type="project" value="TreeGrafter"/>
</dbReference>
<dbReference type="Gene3D" id="1.20.120.1080">
    <property type="match status" value="1"/>
</dbReference>
<dbReference type="GO" id="GO:0016887">
    <property type="term" value="F:ATP hydrolysis activity"/>
    <property type="evidence" value="ECO:0007669"/>
    <property type="project" value="TreeGrafter"/>
</dbReference>
<dbReference type="Pfam" id="PF00035">
    <property type="entry name" value="dsrm"/>
    <property type="match status" value="2"/>
</dbReference>
<accession>W6UZI5</accession>
<dbReference type="InterPro" id="IPR048333">
    <property type="entry name" value="HA2_WH"/>
</dbReference>
<dbReference type="Pfam" id="PF13901">
    <property type="entry name" value="RH_dom"/>
    <property type="match status" value="1"/>
</dbReference>
<keyword evidence="10" id="KW-0694">RNA-binding</keyword>
<comment type="similarity">
    <text evidence="2">Belongs to the DEAD box helicase family. DEAH subfamily.</text>
</comment>
<evidence type="ECO:0000259" key="11">
    <source>
        <dbReference type="PROSITE" id="PS50137"/>
    </source>
</evidence>
<evidence type="ECO:0000256" key="9">
    <source>
        <dbReference type="ARBA" id="ARBA00023242"/>
    </source>
</evidence>
<dbReference type="InterPro" id="IPR014001">
    <property type="entry name" value="Helicase_ATP-bd"/>
</dbReference>
<dbReference type="EC" id="3.6.4.13" evidence="3"/>
<reference evidence="14 15" key="1">
    <citation type="journal article" date="2013" name="Nat. Genet.">
        <title>The genome of the hydatid tapeworm Echinococcus granulosus.</title>
        <authorList>
            <person name="Zheng H."/>
            <person name="Zhang W."/>
            <person name="Zhang L."/>
            <person name="Zhang Z."/>
            <person name="Li J."/>
            <person name="Lu G."/>
            <person name="Zhu Y."/>
            <person name="Wang Y."/>
            <person name="Huang Y."/>
            <person name="Liu J."/>
            <person name="Kang H."/>
            <person name="Chen J."/>
            <person name="Wang L."/>
            <person name="Chen A."/>
            <person name="Yu S."/>
            <person name="Gao Z."/>
            <person name="Jin L."/>
            <person name="Gu W."/>
            <person name="Wang Z."/>
            <person name="Zhao L."/>
            <person name="Shi B."/>
            <person name="Wen H."/>
            <person name="Lin R."/>
            <person name="Jones M.K."/>
            <person name="Brejova B."/>
            <person name="Vinar T."/>
            <person name="Zhao G."/>
            <person name="McManus D.P."/>
            <person name="Chen Z."/>
            <person name="Zhou Y."/>
            <person name="Wang S."/>
        </authorList>
    </citation>
    <scope>NUCLEOTIDE SEQUENCE [LARGE SCALE GENOMIC DNA]</scope>
</reference>
<dbReference type="SMART" id="SM00487">
    <property type="entry name" value="DEXDc"/>
    <property type="match status" value="1"/>
</dbReference>
<name>W6UZI5_ECHGR</name>
<dbReference type="STRING" id="6210.W6UZI5"/>
<dbReference type="GO" id="GO:0005524">
    <property type="term" value="F:ATP binding"/>
    <property type="evidence" value="ECO:0007669"/>
    <property type="project" value="UniProtKB-KW"/>
</dbReference>
<dbReference type="SUPFAM" id="SSF54768">
    <property type="entry name" value="dsRNA-binding domain-like"/>
    <property type="match status" value="2"/>
</dbReference>
<dbReference type="Proteomes" id="UP000019149">
    <property type="component" value="Unassembled WGS sequence"/>
</dbReference>
<evidence type="ECO:0000256" key="7">
    <source>
        <dbReference type="ARBA" id="ARBA00022806"/>
    </source>
</evidence>
<dbReference type="InterPro" id="IPR002464">
    <property type="entry name" value="DNA/RNA_helicase_DEAH_CS"/>
</dbReference>
<dbReference type="PANTHER" id="PTHR18934">
    <property type="entry name" value="ATP-DEPENDENT RNA HELICASE"/>
    <property type="match status" value="1"/>
</dbReference>
<dbReference type="GO" id="GO:0050684">
    <property type="term" value="P:regulation of mRNA processing"/>
    <property type="evidence" value="ECO:0007669"/>
    <property type="project" value="TreeGrafter"/>
</dbReference>
<dbReference type="PROSITE" id="PS51194">
    <property type="entry name" value="HELICASE_CTER"/>
    <property type="match status" value="1"/>
</dbReference>
<dbReference type="PROSITE" id="PS00690">
    <property type="entry name" value="DEAH_ATP_HELICASE"/>
    <property type="match status" value="1"/>
</dbReference>
<protein>
    <recommendedName>
        <fullName evidence="3">RNA helicase</fullName>
        <ecNumber evidence="3">3.6.4.13</ecNumber>
    </recommendedName>
</protein>
<organism evidence="14 15">
    <name type="scientific">Echinococcus granulosus</name>
    <name type="common">Hydatid tapeworm</name>
    <dbReference type="NCBI Taxonomy" id="6210"/>
    <lineage>
        <taxon>Eukaryota</taxon>
        <taxon>Metazoa</taxon>
        <taxon>Spiralia</taxon>
        <taxon>Lophotrochozoa</taxon>
        <taxon>Platyhelminthes</taxon>
        <taxon>Cestoda</taxon>
        <taxon>Eucestoda</taxon>
        <taxon>Cyclophyllidea</taxon>
        <taxon>Taeniidae</taxon>
        <taxon>Echinococcus</taxon>
        <taxon>Echinococcus granulosus group</taxon>
    </lineage>
</organism>
<evidence type="ECO:0000259" key="13">
    <source>
        <dbReference type="PROSITE" id="PS51194"/>
    </source>
</evidence>
<dbReference type="InterPro" id="IPR025258">
    <property type="entry name" value="RH_dom"/>
</dbReference>
<dbReference type="EMBL" id="APAU02000050">
    <property type="protein sequence ID" value="EUB59069.1"/>
    <property type="molecule type" value="Genomic_DNA"/>
</dbReference>
<dbReference type="Pfam" id="PF04408">
    <property type="entry name" value="WHD_HA2"/>
    <property type="match status" value="1"/>
</dbReference>
<evidence type="ECO:0000256" key="10">
    <source>
        <dbReference type="PROSITE-ProRule" id="PRU00266"/>
    </source>
</evidence>
<feature type="domain" description="Helicase ATP-binding" evidence="12">
    <location>
        <begin position="410"/>
        <end position="576"/>
    </location>
</feature>
<evidence type="ECO:0000256" key="8">
    <source>
        <dbReference type="ARBA" id="ARBA00022840"/>
    </source>
</evidence>
<keyword evidence="15" id="KW-1185">Reference proteome</keyword>
<keyword evidence="9" id="KW-0539">Nucleus</keyword>
<dbReference type="KEGG" id="egl:EGR_06061"/>
<feature type="domain" description="DRBM" evidence="11">
    <location>
        <begin position="180"/>
        <end position="253"/>
    </location>
</feature>
<dbReference type="PROSITE" id="PS50137">
    <property type="entry name" value="DS_RBD"/>
    <property type="match status" value="2"/>
</dbReference>
<dbReference type="PANTHER" id="PTHR18934:SF119">
    <property type="entry name" value="ATP-DEPENDENT RNA HELICASE A"/>
    <property type="match status" value="1"/>
</dbReference>
<evidence type="ECO:0000256" key="1">
    <source>
        <dbReference type="ARBA" id="ARBA00004123"/>
    </source>
</evidence>
<evidence type="ECO:0000313" key="15">
    <source>
        <dbReference type="Proteomes" id="UP000019149"/>
    </source>
</evidence>
<evidence type="ECO:0000256" key="6">
    <source>
        <dbReference type="ARBA" id="ARBA00022801"/>
    </source>
</evidence>
<keyword evidence="8" id="KW-0067">ATP-binding</keyword>
<keyword evidence="6" id="KW-0378">Hydrolase</keyword>
<evidence type="ECO:0000259" key="12">
    <source>
        <dbReference type="PROSITE" id="PS51192"/>
    </source>
</evidence>
<dbReference type="CTD" id="36341776"/>
<dbReference type="Gene3D" id="3.30.160.20">
    <property type="match status" value="2"/>
</dbReference>
<dbReference type="InterPro" id="IPR027417">
    <property type="entry name" value="P-loop_NTPase"/>
</dbReference>
<sequence length="1670" mass="188769">MSSYASPTSMSDAEGIKTFVYTWLHKSQRKVPEYTFQQRSMGRGRLRFICELRVDGFAYIGVGNSVNKKDAQTNAARDFASFLVREGYLKESEVPTIRAEEYRHVADEDRHCAAMYPSTSSSGAMHPSYHPPHLQVTETDVPGRGPNDSYINRIMDRIKLEEAEGIDLTADIHGGWSMENSKARLNEYLQASRQPPVQIKFTSIGPDHNKSFLAEATVWARRVNKTLYARENGSNKTMASRACCLSLVRQLFHVGEIEAYCGERKRKRSDDLPPLAVKLNPDLENRLHALLERLHLVPNLSPPVPSLKTSRTAVGSSEEEHNMITNYQVADFEPRPRQSAQLISWCPPIENWNPWTAYNIDEGPEALMSLAQLSQTYKEQYERRINSRGYEVIREERNSLPVAAFSQQILETIARNQVTLIKGETGCGKTTQIPQFILDSYLASGRGAECSVLVTQPRRICAISLAERVASERCETVGISVGYSVRFETILPRPYGSILFCTIGTLCRKMEAGIRGVSHIIVDEIHERDVNTDFVMILMRDLVRANPSLRVILMSATIDTTTFTEYFDNTAIVELEGRTYPVSCFYLEDCINMTNYVPPPNYNEKKNKKPRLEEELTMETEENCNSICPPGYPPSVAERMRQIPEKEVPFTLIGSLLEYICRMNIDGAVLIFLPGWNTISMLRKYLQTHPCFSNPNEFLILPLHSQVPREDQRLVFRPAPPGIRKIVLSTNIAESSITINDVVFVIDTCLARVKMFTARNNLTSYSTMWASLTNLEQRRGRAGRVRAGFAYHLCSRARLSRLEHYATPEILRTPLHELALMIKLLRLGDIQTFLRKALQSPPLDAVIEAEYTLREMKALDSNDELTPLGHILARLPIEPRLGRMLVFSCAFRLGGAMALVAAHSSFGCDVLAMPPDRRRLSWEQLRFAATTNSDHLAMLNAFQVWSTKRAQDGDQAANYFCDVRELNAFSLRIIDEAANQICNILMGLGFPESVLSDRLINFNNRSCSTFDYVAAMLTNGLYPNIAYHVEKRKLLTAEGKCALVHKGSVNCTKNPTFAFPLFAFTEKIRTQAISCKTLTMVTPIQLLLFGCRRGVWKPKSTGSESARSDERRVALMEEEGVVLLDDWLPFRMRYSTAARIFALRPALEALLVRVCLRPACLENLSPEDRSVIELTKELCRLTALRDAATLDEATCARFNADPRCPHPTDSRRQIGPPEMSATSFDWDESQSLGWGYREWQDDWSHTSSNAGHPPPYCVHAGVHGTKRDYPWPNRETYIPQNFGDRSGSLPQSAGYYAEPPLRHEKLDYGYEPTLSRPPGPRIGMIIYKFVLSSRESSPGWVPLRSHVIDLLNQNKMSAFLLASNVLTNEESAYWLCVDCSTVRPRFTHHEQESVVENQEDQSINDGDSLSENNWEILGDELNIYIPDEQLSVLARAFPGVKAFSHSVSVYGRECALCSSHLSPDDATLDFFDGNFYCSNCHQGQEAVIPRDIIECWDFTPKPVSFATKKFLDSISSHPLIDIGLINPSLFACIPALLNLRRLRRTLSLLWSLVSRCSKATSRSLVLALKNRSYMLDNVDTIDRYSFQDLLDVQNGDLEELIQAAVDQVALTHVTSCSGCRAWLSFCDICKDVSRPIWPYQVAQFRRVSSRGPRRLLVCEVERHVRFSLSS</sequence>
<dbReference type="GO" id="GO:0003725">
    <property type="term" value="F:double-stranded RNA binding"/>
    <property type="evidence" value="ECO:0007669"/>
    <property type="project" value="InterPro"/>
</dbReference>
<dbReference type="InterPro" id="IPR001650">
    <property type="entry name" value="Helicase_C-like"/>
</dbReference>
<dbReference type="SUPFAM" id="SSF52540">
    <property type="entry name" value="P-loop containing nucleoside triphosphate hydrolases"/>
    <property type="match status" value="1"/>
</dbReference>
<dbReference type="Pfam" id="PF00270">
    <property type="entry name" value="DEAD"/>
    <property type="match status" value="1"/>
</dbReference>
<evidence type="ECO:0000313" key="14">
    <source>
        <dbReference type="EMBL" id="EUB59069.1"/>
    </source>
</evidence>
<dbReference type="InterPro" id="IPR044446">
    <property type="entry name" value="DHX9_DSRM_2"/>
</dbReference>
<dbReference type="Pfam" id="PF07717">
    <property type="entry name" value="OB_NTP_bind"/>
    <property type="match status" value="1"/>
</dbReference>
<dbReference type="RefSeq" id="XP_024350265.1">
    <property type="nucleotide sequence ID" value="XM_024495310.1"/>
</dbReference>
<dbReference type="FunFam" id="3.30.160.20:FF:000028">
    <property type="entry name" value="ATP-dependent RNA helicase A"/>
    <property type="match status" value="1"/>
</dbReference>
<dbReference type="OrthoDB" id="5600252at2759"/>
<dbReference type="GO" id="GO:0043138">
    <property type="term" value="F:3'-5' DNA helicase activity"/>
    <property type="evidence" value="ECO:0007669"/>
    <property type="project" value="TreeGrafter"/>
</dbReference>
<evidence type="ECO:0000256" key="4">
    <source>
        <dbReference type="ARBA" id="ARBA00022737"/>
    </source>
</evidence>
<comment type="subcellular location">
    <subcellularLocation>
        <location evidence="1">Nucleus</location>
    </subcellularLocation>
</comment>
<dbReference type="InterPro" id="IPR007502">
    <property type="entry name" value="Helicase-assoc_dom"/>
</dbReference>
<evidence type="ECO:0000256" key="3">
    <source>
        <dbReference type="ARBA" id="ARBA00012552"/>
    </source>
</evidence>
<dbReference type="FunFam" id="3.40.50.300:FF:000284">
    <property type="entry name" value="probable ATP-dependent RNA helicase YTHDC2"/>
    <property type="match status" value="1"/>
</dbReference>
<keyword evidence="7 14" id="KW-0347">Helicase</keyword>
<gene>
    <name evidence="14" type="ORF">EGR_06061</name>
</gene>
<dbReference type="CDD" id="cd19855">
    <property type="entry name" value="DSRM_DHX9_rpt2"/>
    <property type="match status" value="1"/>
</dbReference>
<feature type="domain" description="DRBM" evidence="11">
    <location>
        <begin position="15"/>
        <end position="85"/>
    </location>
</feature>
<dbReference type="InterPro" id="IPR014720">
    <property type="entry name" value="dsRBD_dom"/>
</dbReference>